<gene>
    <name evidence="1" type="ORF">BpHYR1_014117</name>
</gene>
<protein>
    <submittedName>
        <fullName evidence="1">Uncharacterized protein</fullName>
    </submittedName>
</protein>
<dbReference type="Proteomes" id="UP000276133">
    <property type="component" value="Unassembled WGS sequence"/>
</dbReference>
<evidence type="ECO:0000313" key="1">
    <source>
        <dbReference type="EMBL" id="RNA25967.1"/>
    </source>
</evidence>
<reference evidence="1 2" key="1">
    <citation type="journal article" date="2018" name="Sci. Rep.">
        <title>Genomic signatures of local adaptation to the degree of environmental predictability in rotifers.</title>
        <authorList>
            <person name="Franch-Gras L."/>
            <person name="Hahn C."/>
            <person name="Garcia-Roger E.M."/>
            <person name="Carmona M.J."/>
            <person name="Serra M."/>
            <person name="Gomez A."/>
        </authorList>
    </citation>
    <scope>NUCLEOTIDE SEQUENCE [LARGE SCALE GENOMIC DNA]</scope>
    <source>
        <strain evidence="1">HYR1</strain>
    </source>
</reference>
<name>A0A3M7RRK0_BRAPC</name>
<dbReference type="EMBL" id="REGN01002828">
    <property type="protein sequence ID" value="RNA25967.1"/>
    <property type="molecule type" value="Genomic_DNA"/>
</dbReference>
<evidence type="ECO:0000313" key="2">
    <source>
        <dbReference type="Proteomes" id="UP000276133"/>
    </source>
</evidence>
<proteinExistence type="predicted"/>
<sequence length="104" mass="12646">MNIIYFYEFLTDAFSDLFRPQKIDHNQNIQLDFFFHLELSLFRSVHLRRPQISLVIFFRNNLVSILDQFTNLENKIFFIDKSKLTIHSFMFNFQESKNMILCPT</sequence>
<organism evidence="1 2">
    <name type="scientific">Brachionus plicatilis</name>
    <name type="common">Marine rotifer</name>
    <name type="synonym">Brachionus muelleri</name>
    <dbReference type="NCBI Taxonomy" id="10195"/>
    <lineage>
        <taxon>Eukaryota</taxon>
        <taxon>Metazoa</taxon>
        <taxon>Spiralia</taxon>
        <taxon>Gnathifera</taxon>
        <taxon>Rotifera</taxon>
        <taxon>Eurotatoria</taxon>
        <taxon>Monogononta</taxon>
        <taxon>Pseudotrocha</taxon>
        <taxon>Ploima</taxon>
        <taxon>Brachionidae</taxon>
        <taxon>Brachionus</taxon>
    </lineage>
</organism>
<dbReference type="AlphaFoldDB" id="A0A3M7RRK0"/>
<accession>A0A3M7RRK0</accession>
<keyword evidence="2" id="KW-1185">Reference proteome</keyword>
<comment type="caution">
    <text evidence="1">The sequence shown here is derived from an EMBL/GenBank/DDBJ whole genome shotgun (WGS) entry which is preliminary data.</text>
</comment>